<name>A0ABP0QAJ2_9DINO</name>
<evidence type="ECO:0000313" key="3">
    <source>
        <dbReference type="Proteomes" id="UP001642464"/>
    </source>
</evidence>
<keyword evidence="3" id="KW-1185">Reference proteome</keyword>
<accession>A0ABP0QAJ2</accession>
<protein>
    <submittedName>
        <fullName evidence="1">Uncharacterized protein</fullName>
    </submittedName>
</protein>
<evidence type="ECO:0000313" key="2">
    <source>
        <dbReference type="EMBL" id="CAK9085838.1"/>
    </source>
</evidence>
<reference evidence="1 3" key="1">
    <citation type="submission" date="2024-02" db="EMBL/GenBank/DDBJ databases">
        <authorList>
            <person name="Chen Y."/>
            <person name="Shah S."/>
            <person name="Dougan E. K."/>
            <person name="Thang M."/>
            <person name="Chan C."/>
        </authorList>
    </citation>
    <scope>NUCLEOTIDE SEQUENCE [LARGE SCALE GENOMIC DNA]</scope>
</reference>
<organism evidence="1 3">
    <name type="scientific">Durusdinium trenchii</name>
    <dbReference type="NCBI Taxonomy" id="1381693"/>
    <lineage>
        <taxon>Eukaryota</taxon>
        <taxon>Sar</taxon>
        <taxon>Alveolata</taxon>
        <taxon>Dinophyceae</taxon>
        <taxon>Suessiales</taxon>
        <taxon>Symbiodiniaceae</taxon>
        <taxon>Durusdinium</taxon>
    </lineage>
</organism>
<sequence length="90" mass="10387">MKEIKLTQDLMQLFIKYQIPSDLLSYSDDLLLPGESATAEKRLQLVKGQVEAGRRHESDDRSRASWLCIGLLLRFRGDETLLTAKWTQHL</sequence>
<evidence type="ECO:0000313" key="1">
    <source>
        <dbReference type="EMBL" id="CAK9085038.1"/>
    </source>
</evidence>
<dbReference type="EMBL" id="CAXAMM010039351">
    <property type="protein sequence ID" value="CAK9085838.1"/>
    <property type="molecule type" value="Genomic_DNA"/>
</dbReference>
<dbReference type="EMBL" id="CAXAMM010039240">
    <property type="protein sequence ID" value="CAK9085038.1"/>
    <property type="molecule type" value="Genomic_DNA"/>
</dbReference>
<gene>
    <name evidence="1" type="ORF">SCF082_LOCUS40297</name>
    <name evidence="2" type="ORF">SCF082_LOCUS40646</name>
</gene>
<comment type="caution">
    <text evidence="1">The sequence shown here is derived from an EMBL/GenBank/DDBJ whole genome shotgun (WGS) entry which is preliminary data.</text>
</comment>
<proteinExistence type="predicted"/>
<dbReference type="Proteomes" id="UP001642464">
    <property type="component" value="Unassembled WGS sequence"/>
</dbReference>